<evidence type="ECO:0000256" key="1">
    <source>
        <dbReference type="SAM" id="MobiDB-lite"/>
    </source>
</evidence>
<dbReference type="Proteomes" id="UP001176521">
    <property type="component" value="Unassembled WGS sequence"/>
</dbReference>
<evidence type="ECO:0000313" key="2">
    <source>
        <dbReference type="EMBL" id="KAK0537729.1"/>
    </source>
</evidence>
<accession>A0AAN6JNC8</accession>
<protein>
    <submittedName>
        <fullName evidence="2">Uncharacterized protein</fullName>
    </submittedName>
</protein>
<organism evidence="2 3">
    <name type="scientific">Tilletia horrida</name>
    <dbReference type="NCBI Taxonomy" id="155126"/>
    <lineage>
        <taxon>Eukaryota</taxon>
        <taxon>Fungi</taxon>
        <taxon>Dikarya</taxon>
        <taxon>Basidiomycota</taxon>
        <taxon>Ustilaginomycotina</taxon>
        <taxon>Exobasidiomycetes</taxon>
        <taxon>Tilletiales</taxon>
        <taxon>Tilletiaceae</taxon>
        <taxon>Tilletia</taxon>
    </lineage>
</organism>
<evidence type="ECO:0000313" key="3">
    <source>
        <dbReference type="Proteomes" id="UP001176521"/>
    </source>
</evidence>
<dbReference type="AlphaFoldDB" id="A0AAN6JNC8"/>
<dbReference type="EMBL" id="JAPDMQ010000055">
    <property type="protein sequence ID" value="KAK0537729.1"/>
    <property type="molecule type" value="Genomic_DNA"/>
</dbReference>
<keyword evidence="3" id="KW-1185">Reference proteome</keyword>
<feature type="region of interest" description="Disordered" evidence="1">
    <location>
        <begin position="284"/>
        <end position="310"/>
    </location>
</feature>
<name>A0AAN6JNC8_9BASI</name>
<sequence length="336" mass="37465">MPSSPDRSPYIKAALQLIGNFTGAQFALARRVSQWTTAAELLNTHMASSLWQFCDPVENAEVVIHIQLKAEPCSEPTDDLICRLRELRKAYGNWQGNRKASSAKPGNHKFSKQLASDTCAISRSLRPTDACHIIPKTLDPVVVRAAFDALFGQHHVTVPLGAEKPLFGSNYLYRSDMFQTMNDGSYNGIRLTPSFHRICELTAFNPSCPSLQYTIRSSHALSPDESQELSLLQLMHEENLQALPCAVKTVHQSALHVHAMVNHWRKNMIEMPATRALLKRLNEDADGDSDEDADGHSDEDTDMDDEDADRAAEETRLYAFKNVLLLVIATAHTARN</sequence>
<gene>
    <name evidence="2" type="ORF">OC842_001525</name>
</gene>
<comment type="caution">
    <text evidence="2">The sequence shown here is derived from an EMBL/GenBank/DDBJ whole genome shotgun (WGS) entry which is preliminary data.</text>
</comment>
<proteinExistence type="predicted"/>
<reference evidence="2" key="1">
    <citation type="journal article" date="2023" name="PhytoFront">
        <title>Draft Genome Resources of Seven Strains of Tilletia horrida, Causal Agent of Kernel Smut of Rice.</title>
        <authorList>
            <person name="Khanal S."/>
            <person name="Antony Babu S."/>
            <person name="Zhou X.G."/>
        </authorList>
    </citation>
    <scope>NUCLEOTIDE SEQUENCE</scope>
    <source>
        <strain evidence="2">TX3</strain>
    </source>
</reference>
<feature type="compositionally biased region" description="Acidic residues" evidence="1">
    <location>
        <begin position="284"/>
        <end position="308"/>
    </location>
</feature>